<name>A0A4Y9M911_9BRAD</name>
<comment type="caution">
    <text evidence="2">The sequence shown here is derived from an EMBL/GenBank/DDBJ whole genome shotgun (WGS) entry which is preliminary data.</text>
</comment>
<dbReference type="EMBL" id="SPQT01000001">
    <property type="protein sequence ID" value="TFV51491.1"/>
    <property type="molecule type" value="Genomic_DNA"/>
</dbReference>
<dbReference type="AlphaFoldDB" id="A0A4Y9M911"/>
<reference evidence="2 3" key="1">
    <citation type="submission" date="2019-03" db="EMBL/GenBank/DDBJ databases">
        <title>Bradyrhizobium diversity isolated from nodules of Chamaecrista fasciculata.</title>
        <authorList>
            <person name="Klepa M.S."/>
            <person name="Urquiaga M.O."/>
            <person name="Hungria M."/>
            <person name="Delamuta J.R."/>
        </authorList>
    </citation>
    <scope>NUCLEOTIDE SEQUENCE [LARGE SCALE GENOMIC DNA]</scope>
    <source>
        <strain evidence="2 3">CNPSo 3448</strain>
    </source>
</reference>
<organism evidence="2 3">
    <name type="scientific">Bradyrhizobium niftali</name>
    <dbReference type="NCBI Taxonomy" id="2560055"/>
    <lineage>
        <taxon>Bacteria</taxon>
        <taxon>Pseudomonadati</taxon>
        <taxon>Pseudomonadota</taxon>
        <taxon>Alphaproteobacteria</taxon>
        <taxon>Hyphomicrobiales</taxon>
        <taxon>Nitrobacteraceae</taxon>
        <taxon>Bradyrhizobium</taxon>
    </lineage>
</organism>
<gene>
    <name evidence="2" type="ORF">E4K65_04430</name>
</gene>
<evidence type="ECO:0000313" key="3">
    <source>
        <dbReference type="Proteomes" id="UP000297966"/>
    </source>
</evidence>
<protein>
    <submittedName>
        <fullName evidence="2">Uncharacterized protein</fullName>
    </submittedName>
</protein>
<feature type="region of interest" description="Disordered" evidence="1">
    <location>
        <begin position="27"/>
        <end position="65"/>
    </location>
</feature>
<dbReference type="Proteomes" id="UP000297966">
    <property type="component" value="Unassembled WGS sequence"/>
</dbReference>
<evidence type="ECO:0000313" key="2">
    <source>
        <dbReference type="EMBL" id="TFV51491.1"/>
    </source>
</evidence>
<accession>A0A4Y9M911</accession>
<sequence length="65" mass="6619">MTLALILAKHGVPVTVLEAEQGVTFVPDDGELDRHERSPGDDAIGATVAGEKGSPPQADPGRDGG</sequence>
<keyword evidence="3" id="KW-1185">Reference proteome</keyword>
<proteinExistence type="predicted"/>
<evidence type="ECO:0000256" key="1">
    <source>
        <dbReference type="SAM" id="MobiDB-lite"/>
    </source>
</evidence>